<dbReference type="Pfam" id="PF02581">
    <property type="entry name" value="TMP-TENI"/>
    <property type="match status" value="1"/>
</dbReference>
<evidence type="ECO:0000256" key="15">
    <source>
        <dbReference type="ARBA" id="ARBA00047334"/>
    </source>
</evidence>
<dbReference type="Gene3D" id="1.20.910.10">
    <property type="entry name" value="Heme oxygenase-like"/>
    <property type="match status" value="1"/>
</dbReference>
<feature type="binding site" evidence="18">
    <location>
        <position position="182"/>
    </location>
    <ligand>
        <name>2-[(2R,5Z)-2-carboxy-4-methylthiazol-5(2H)-ylidene]ethyl phosphate</name>
        <dbReference type="ChEBI" id="CHEBI:62899"/>
    </ligand>
</feature>
<comment type="caution">
    <text evidence="22">The sequence shown here is derived from an EMBL/GenBank/DDBJ whole genome shotgun (WGS) entry which is preliminary data.</text>
</comment>
<comment type="catalytic activity">
    <reaction evidence="16 18">
        <text>2-(2-carboxy-4-methylthiazol-5-yl)ethyl phosphate + 4-amino-2-methyl-5-(diphosphooxymethyl)pyrimidine + 2 H(+) = thiamine phosphate + CO2 + diphosphate</text>
        <dbReference type="Rhea" id="RHEA:47848"/>
        <dbReference type="ChEBI" id="CHEBI:15378"/>
        <dbReference type="ChEBI" id="CHEBI:16526"/>
        <dbReference type="ChEBI" id="CHEBI:33019"/>
        <dbReference type="ChEBI" id="CHEBI:37575"/>
        <dbReference type="ChEBI" id="CHEBI:57841"/>
        <dbReference type="ChEBI" id="CHEBI:62890"/>
        <dbReference type="EC" id="2.5.1.3"/>
    </reaction>
</comment>
<dbReference type="InterPro" id="IPR036206">
    <property type="entry name" value="ThiamineP_synth_sf"/>
</dbReference>
<evidence type="ECO:0000256" key="9">
    <source>
        <dbReference type="ARBA" id="ARBA00022741"/>
    </source>
</evidence>
<comment type="pathway">
    <text evidence="5">Cofactor biosynthesis; thiamine diphosphate biosynthesis; 4-amino-2-methyl-5-diphosphomethylpyrimidine from 5-amino-1-(5-phospho-D-ribosyl)imidazole: step 3/3.</text>
</comment>
<comment type="function">
    <text evidence="3 18">Condenses 4-methyl-5-(beta-hydroxyethyl)thiazole monophosphate (THZ-P) and 2-methyl-4-amino-5-hydroxymethyl pyrimidine pyrophosphate (HMP-PP) to form thiamine monophosphate (TMP).</text>
</comment>
<keyword evidence="23" id="KW-1185">Reference proteome</keyword>
<evidence type="ECO:0000256" key="3">
    <source>
        <dbReference type="ARBA" id="ARBA00003814"/>
    </source>
</evidence>
<evidence type="ECO:0000313" key="22">
    <source>
        <dbReference type="EMBL" id="GGO59244.1"/>
    </source>
</evidence>
<dbReference type="NCBIfam" id="TIGR00693">
    <property type="entry name" value="thiE"/>
    <property type="match status" value="1"/>
</dbReference>
<keyword evidence="7 18" id="KW-0808">Transferase</keyword>
<feature type="binding site" evidence="18">
    <location>
        <position position="153"/>
    </location>
    <ligand>
        <name>4-amino-2-methyl-5-(diphosphooxymethyl)pyrimidine</name>
        <dbReference type="ChEBI" id="CHEBI:57841"/>
    </ligand>
</feature>
<comment type="similarity">
    <text evidence="18">Belongs to the thiamine-phosphate synthase family.</text>
</comment>
<gene>
    <name evidence="22" type="primary">theD</name>
    <name evidence="18" type="synonym">thiE</name>
    <name evidence="22" type="ORF">GCM10010910_01750</name>
</gene>
<comment type="function">
    <text evidence="4">Catalyzes the phosphorylation of hydroxymethylpyrimidine phosphate (HMP-P) to HMP-PP, and of HMP to HMP-P.</text>
</comment>
<dbReference type="CDD" id="cd19365">
    <property type="entry name" value="TenA_C-like"/>
    <property type="match status" value="1"/>
</dbReference>
<dbReference type="InterPro" id="IPR013785">
    <property type="entry name" value="Aldolase_TIM"/>
</dbReference>
<keyword evidence="14" id="KW-0511">Multifunctional enzyme</keyword>
<evidence type="ECO:0000256" key="7">
    <source>
        <dbReference type="ARBA" id="ARBA00022679"/>
    </source>
</evidence>
<feature type="binding site" evidence="18">
    <location>
        <position position="102"/>
    </location>
    <ligand>
        <name>Mg(2+)</name>
        <dbReference type="ChEBI" id="CHEBI:18420"/>
    </ligand>
</feature>
<evidence type="ECO:0000256" key="13">
    <source>
        <dbReference type="ARBA" id="ARBA00022977"/>
    </source>
</evidence>
<feature type="binding site" evidence="18">
    <location>
        <begin position="150"/>
        <end position="152"/>
    </location>
    <ligand>
        <name>2-[(2R,5Z)-2-carboxy-4-methylthiazol-5(2H)-ylidene]ethyl phosphate</name>
        <dbReference type="ChEBI" id="CHEBI:62899"/>
    </ligand>
</feature>
<evidence type="ECO:0000256" key="2">
    <source>
        <dbReference type="ARBA" id="ARBA00000565"/>
    </source>
</evidence>
<name>A0ABQ2MWE3_9MICO</name>
<evidence type="ECO:0000259" key="20">
    <source>
        <dbReference type="Pfam" id="PF03070"/>
    </source>
</evidence>
<protein>
    <recommendedName>
        <fullName evidence="18">Thiamine-phosphate synthase</fullName>
        <shortName evidence="18">TP synthase</shortName>
        <shortName evidence="18">TPS</shortName>
        <ecNumber evidence="18">2.5.1.3</ecNumber>
    </recommendedName>
    <alternativeName>
        <fullName evidence="18">Thiamine-phosphate pyrophosphorylase</fullName>
        <shortName evidence="18">TMP pyrophosphorylase</shortName>
        <shortName evidence="18">TMP-PPase</shortName>
    </alternativeName>
</protein>
<evidence type="ECO:0000256" key="17">
    <source>
        <dbReference type="ARBA" id="ARBA00047883"/>
    </source>
</evidence>
<dbReference type="EMBL" id="BMMQ01000001">
    <property type="protein sequence ID" value="GGO59244.1"/>
    <property type="molecule type" value="Genomic_DNA"/>
</dbReference>
<dbReference type="Pfam" id="PF08543">
    <property type="entry name" value="Phos_pyr_kin"/>
    <property type="match status" value="1"/>
</dbReference>
<feature type="domain" description="Thiaminase-2/PQQC" evidence="20">
    <location>
        <begin position="523"/>
        <end position="710"/>
    </location>
</feature>
<comment type="cofactor">
    <cofactor evidence="18">
        <name>Mg(2+)</name>
        <dbReference type="ChEBI" id="CHEBI:18420"/>
    </cofactor>
    <text evidence="18">Binds 1 Mg(2+) ion per subunit.</text>
</comment>
<keyword evidence="13 18" id="KW-0784">Thiamine biosynthesis</keyword>
<evidence type="ECO:0000256" key="14">
    <source>
        <dbReference type="ARBA" id="ARBA00023268"/>
    </source>
</evidence>
<dbReference type="InterPro" id="IPR004305">
    <property type="entry name" value="Thiaminase-2/PQQC"/>
</dbReference>
<sequence>MFDTALKPVHPIDLRTYLVADMATIGAGDVVRIIDEAVAGGATTVQIRGKQLGDAELLRIVTAVADRLDGRATLLVNDRVDVYLAAREAGAAVHGVHIGQSDGGAEAVRERIGVHAVLGLSAAAPEHLAEAAALPPGVVDYLGVGAVRATPTKPDAPEPLGWDGLAHAIALAGDLPCVAIGGVGPGDARDARAAGAAGLAVVRAICAAADPRAAARALREEWDRGRTPNVLSIAGSDPSGGAGIQADLKSIQATGGYGMAAVTALTAQNTRGVTGVHVPPVAFLRDQLEALSEDVRIDAVKIGMLANASVIEAVASWIAGLASRPAVVLDPVMIATSGDRLLDADASRALDALIALADVITPNLSELAALVSGEVAGSWEAALEQARTLAARHGVLVLAKGGHLEGDTAPDALVSAAGVVASFESPRIDTANTHGTGCSLSSALATIYAREAADPVAGEPDTDAWAWSARLAHEWIHGAILAADGLDVGQGNGPLDHSYSARAGLVAPRRDAELDAWWGDIVPIVDGIHGDDFVKSLGEGTLDAARFETYIAQDSVYLFAYSELLARAGELSTDPAEKAFWRASAEAAIATEMELHRSRGAGERVPASRETARYLAHLDRSSGEHAVLVAALLPCFWIYEQVGLTLAAKNHDGHPFGDWLSTYGSPEFTESTQQAIALVQRAARRADDATLARMRQAFVLSSRHERAFFAQA</sequence>
<evidence type="ECO:0000256" key="11">
    <source>
        <dbReference type="ARBA" id="ARBA00022840"/>
    </source>
</evidence>
<dbReference type="SUPFAM" id="SSF51391">
    <property type="entry name" value="Thiamin phosphate synthase"/>
    <property type="match status" value="1"/>
</dbReference>
<evidence type="ECO:0000256" key="8">
    <source>
        <dbReference type="ARBA" id="ARBA00022723"/>
    </source>
</evidence>
<evidence type="ECO:0000256" key="12">
    <source>
        <dbReference type="ARBA" id="ARBA00022842"/>
    </source>
</evidence>
<dbReference type="InterPro" id="IPR034291">
    <property type="entry name" value="TMP_synthase"/>
</dbReference>
<dbReference type="Proteomes" id="UP000638043">
    <property type="component" value="Unassembled WGS sequence"/>
</dbReference>
<comment type="catalytic activity">
    <reaction evidence="17 18">
        <text>2-[(2R,5Z)-2-carboxy-4-methylthiazol-5(2H)-ylidene]ethyl phosphate + 4-amino-2-methyl-5-(diphosphooxymethyl)pyrimidine + 2 H(+) = thiamine phosphate + CO2 + diphosphate</text>
        <dbReference type="Rhea" id="RHEA:47844"/>
        <dbReference type="ChEBI" id="CHEBI:15378"/>
        <dbReference type="ChEBI" id="CHEBI:16526"/>
        <dbReference type="ChEBI" id="CHEBI:33019"/>
        <dbReference type="ChEBI" id="CHEBI:37575"/>
        <dbReference type="ChEBI" id="CHEBI:57841"/>
        <dbReference type="ChEBI" id="CHEBI:62899"/>
        <dbReference type="EC" id="2.5.1.3"/>
    </reaction>
</comment>
<evidence type="ECO:0000256" key="1">
    <source>
        <dbReference type="ARBA" id="ARBA00000151"/>
    </source>
</evidence>
<evidence type="ECO:0000259" key="21">
    <source>
        <dbReference type="Pfam" id="PF08543"/>
    </source>
</evidence>
<dbReference type="Gene3D" id="3.40.1190.20">
    <property type="match status" value="1"/>
</dbReference>
<keyword evidence="11" id="KW-0067">ATP-binding</keyword>
<evidence type="ECO:0000313" key="23">
    <source>
        <dbReference type="Proteomes" id="UP000638043"/>
    </source>
</evidence>
<dbReference type="InterPro" id="IPR016084">
    <property type="entry name" value="Haem_Oase-like_multi-hlx"/>
</dbReference>
<comment type="pathway">
    <text evidence="6 18">Cofactor biosynthesis; thiamine diphosphate biosynthesis; thiamine phosphate from 4-amino-2-methyl-5-diphosphomethylpyrimidine and 4-methyl-5-(2-phosphoethyl)-thiazole: step 1/1.</text>
</comment>
<dbReference type="SUPFAM" id="SSF48613">
    <property type="entry name" value="Heme oxygenase-like"/>
    <property type="match status" value="1"/>
</dbReference>
<proteinExistence type="inferred from homology"/>
<dbReference type="InterPro" id="IPR029056">
    <property type="entry name" value="Ribokinase-like"/>
</dbReference>
<feature type="domain" description="Pyridoxamine kinase/Phosphomethylpyrimidine kinase" evidence="21">
    <location>
        <begin position="237"/>
        <end position="495"/>
    </location>
</feature>
<accession>A0ABQ2MWE3</accession>
<evidence type="ECO:0000256" key="6">
    <source>
        <dbReference type="ARBA" id="ARBA00005165"/>
    </source>
</evidence>
<evidence type="ECO:0000256" key="10">
    <source>
        <dbReference type="ARBA" id="ARBA00022777"/>
    </source>
</evidence>
<comment type="catalytic activity">
    <reaction evidence="1">
        <text>4-amino-5-hydroxymethyl-2-methylpyrimidine + ATP = 4-amino-2-methyl-5-(phosphooxymethyl)pyrimidine + ADP + H(+)</text>
        <dbReference type="Rhea" id="RHEA:23096"/>
        <dbReference type="ChEBI" id="CHEBI:15378"/>
        <dbReference type="ChEBI" id="CHEBI:16892"/>
        <dbReference type="ChEBI" id="CHEBI:30616"/>
        <dbReference type="ChEBI" id="CHEBI:58354"/>
        <dbReference type="ChEBI" id="CHEBI:456216"/>
        <dbReference type="EC" id="2.7.1.49"/>
    </reaction>
</comment>
<evidence type="ECO:0000256" key="4">
    <source>
        <dbReference type="ARBA" id="ARBA00003848"/>
    </source>
</evidence>
<comment type="catalytic activity">
    <reaction evidence="15 18">
        <text>4-methyl-5-(2-phosphooxyethyl)-thiazole + 4-amino-2-methyl-5-(diphosphooxymethyl)pyrimidine + H(+) = thiamine phosphate + diphosphate</text>
        <dbReference type="Rhea" id="RHEA:22328"/>
        <dbReference type="ChEBI" id="CHEBI:15378"/>
        <dbReference type="ChEBI" id="CHEBI:33019"/>
        <dbReference type="ChEBI" id="CHEBI:37575"/>
        <dbReference type="ChEBI" id="CHEBI:57841"/>
        <dbReference type="ChEBI" id="CHEBI:58296"/>
        <dbReference type="EC" id="2.5.1.3"/>
    </reaction>
</comment>
<feature type="binding site" evidence="18">
    <location>
        <position position="78"/>
    </location>
    <ligand>
        <name>Mg(2+)</name>
        <dbReference type="ChEBI" id="CHEBI:18420"/>
    </ligand>
</feature>
<evidence type="ECO:0000256" key="5">
    <source>
        <dbReference type="ARBA" id="ARBA00004769"/>
    </source>
</evidence>
<comment type="catalytic activity">
    <reaction evidence="2">
        <text>4-amino-2-methyl-5-(phosphooxymethyl)pyrimidine + ATP = 4-amino-2-methyl-5-(diphosphooxymethyl)pyrimidine + ADP</text>
        <dbReference type="Rhea" id="RHEA:19893"/>
        <dbReference type="ChEBI" id="CHEBI:30616"/>
        <dbReference type="ChEBI" id="CHEBI:57841"/>
        <dbReference type="ChEBI" id="CHEBI:58354"/>
        <dbReference type="ChEBI" id="CHEBI:456216"/>
        <dbReference type="EC" id="2.7.4.7"/>
    </reaction>
</comment>
<keyword evidence="12 18" id="KW-0460">Magnesium</keyword>
<dbReference type="Pfam" id="PF03070">
    <property type="entry name" value="TENA_THI-4"/>
    <property type="match status" value="1"/>
</dbReference>
<dbReference type="HAMAP" id="MF_00097">
    <property type="entry name" value="TMP_synthase"/>
    <property type="match status" value="1"/>
</dbReference>
<feature type="binding site" evidence="18">
    <location>
        <position position="121"/>
    </location>
    <ligand>
        <name>4-amino-2-methyl-5-(diphosphooxymethyl)pyrimidine</name>
        <dbReference type="ChEBI" id="CHEBI:57841"/>
    </ligand>
</feature>
<dbReference type="CDD" id="cd01169">
    <property type="entry name" value="HMPP_kinase"/>
    <property type="match status" value="1"/>
</dbReference>
<dbReference type="NCBIfam" id="TIGR00097">
    <property type="entry name" value="HMP-P_kinase"/>
    <property type="match status" value="1"/>
</dbReference>
<keyword evidence="9" id="KW-0547">Nucleotide-binding</keyword>
<dbReference type="CDD" id="cd00564">
    <property type="entry name" value="TMP_TenI"/>
    <property type="match status" value="1"/>
</dbReference>
<evidence type="ECO:0000256" key="18">
    <source>
        <dbReference type="HAMAP-Rule" id="MF_00097"/>
    </source>
</evidence>
<dbReference type="RefSeq" id="WP_188699488.1">
    <property type="nucleotide sequence ID" value="NZ_BMMQ01000001.1"/>
</dbReference>
<dbReference type="InterPro" id="IPR004399">
    <property type="entry name" value="HMP/HMP-P_kinase_dom"/>
</dbReference>
<dbReference type="InterPro" id="IPR013749">
    <property type="entry name" value="PM/HMP-P_kinase-1"/>
</dbReference>
<reference evidence="23" key="1">
    <citation type="journal article" date="2019" name="Int. J. Syst. Evol. Microbiol.">
        <title>The Global Catalogue of Microorganisms (GCM) 10K type strain sequencing project: providing services to taxonomists for standard genome sequencing and annotation.</title>
        <authorList>
            <consortium name="The Broad Institute Genomics Platform"/>
            <consortium name="The Broad Institute Genome Sequencing Center for Infectious Disease"/>
            <person name="Wu L."/>
            <person name="Ma J."/>
        </authorList>
    </citation>
    <scope>NUCLEOTIDE SEQUENCE [LARGE SCALE GENOMIC DNA]</scope>
    <source>
        <strain evidence="23">CGMCC 4.7181</strain>
    </source>
</reference>
<dbReference type="Gene3D" id="3.20.20.70">
    <property type="entry name" value="Aldolase class I"/>
    <property type="match status" value="1"/>
</dbReference>
<dbReference type="InterPro" id="IPR022998">
    <property type="entry name" value="ThiamineP_synth_TenI"/>
</dbReference>
<feature type="binding site" evidence="18">
    <location>
        <position position="77"/>
    </location>
    <ligand>
        <name>4-amino-2-methyl-5-(diphosphooxymethyl)pyrimidine</name>
        <dbReference type="ChEBI" id="CHEBI:57841"/>
    </ligand>
</feature>
<dbReference type="PANTHER" id="PTHR20858">
    <property type="entry name" value="PHOSPHOMETHYLPYRIMIDINE KINASE"/>
    <property type="match status" value="1"/>
</dbReference>
<evidence type="ECO:0000259" key="19">
    <source>
        <dbReference type="Pfam" id="PF02581"/>
    </source>
</evidence>
<dbReference type="PANTHER" id="PTHR20858:SF17">
    <property type="entry name" value="HYDROXYMETHYLPYRIMIDINE_PHOSPHOMETHYLPYRIMIDINE KINASE THI20-RELATED"/>
    <property type="match status" value="1"/>
</dbReference>
<evidence type="ECO:0000256" key="16">
    <source>
        <dbReference type="ARBA" id="ARBA00047851"/>
    </source>
</evidence>
<dbReference type="EC" id="2.5.1.3" evidence="18"/>
<feature type="domain" description="Thiamine phosphate synthase/TenI" evidence="19">
    <location>
        <begin position="17"/>
        <end position="205"/>
    </location>
</feature>
<organism evidence="22 23">
    <name type="scientific">Microbacterium nanhaiense</name>
    <dbReference type="NCBI Taxonomy" id="1301026"/>
    <lineage>
        <taxon>Bacteria</taxon>
        <taxon>Bacillati</taxon>
        <taxon>Actinomycetota</taxon>
        <taxon>Actinomycetes</taxon>
        <taxon>Micrococcales</taxon>
        <taxon>Microbacteriaceae</taxon>
        <taxon>Microbacterium</taxon>
    </lineage>
</organism>
<keyword evidence="8 18" id="KW-0479">Metal-binding</keyword>
<feature type="binding site" evidence="18">
    <location>
        <begin position="46"/>
        <end position="50"/>
    </location>
    <ligand>
        <name>4-amino-2-methyl-5-(diphosphooxymethyl)pyrimidine</name>
        <dbReference type="ChEBI" id="CHEBI:57841"/>
    </ligand>
</feature>
<comment type="caution">
    <text evidence="18">Lacks conserved residue(s) required for the propagation of feature annotation.</text>
</comment>
<dbReference type="SUPFAM" id="SSF53613">
    <property type="entry name" value="Ribokinase-like"/>
    <property type="match status" value="1"/>
</dbReference>
<keyword evidence="10" id="KW-0418">Kinase</keyword>